<dbReference type="RefSeq" id="XP_007415827.1">
    <property type="nucleotide sequence ID" value="XM_007415765.1"/>
</dbReference>
<evidence type="ECO:0000313" key="14">
    <source>
        <dbReference type="Proteomes" id="UP000001072"/>
    </source>
</evidence>
<dbReference type="InterPro" id="IPR022257">
    <property type="entry name" value="PHM7_ext"/>
</dbReference>
<dbReference type="Pfam" id="PF12621">
    <property type="entry name" value="PHM7_ext"/>
    <property type="match status" value="1"/>
</dbReference>
<feature type="domain" description="CSC1/OSCA1-like cytosolic" evidence="12">
    <location>
        <begin position="188"/>
        <end position="370"/>
    </location>
</feature>
<feature type="transmembrane region" description="Helical" evidence="8">
    <location>
        <begin position="572"/>
        <end position="595"/>
    </location>
</feature>
<keyword evidence="6 8" id="KW-0472">Membrane</keyword>
<proteinExistence type="inferred from homology"/>
<dbReference type="Pfam" id="PF02714">
    <property type="entry name" value="RSN1_7TM"/>
    <property type="match status" value="1"/>
</dbReference>
<feature type="transmembrane region" description="Helical" evidence="8">
    <location>
        <begin position="601"/>
        <end position="622"/>
    </location>
</feature>
<evidence type="ECO:0000313" key="13">
    <source>
        <dbReference type="EMBL" id="EGG00979.1"/>
    </source>
</evidence>
<comment type="similarity">
    <text evidence="2">Belongs to the CSC1 (TC 1.A.17) family.</text>
</comment>
<feature type="transmembrane region" description="Helical" evidence="8">
    <location>
        <begin position="437"/>
        <end position="457"/>
    </location>
</feature>
<evidence type="ECO:0000256" key="2">
    <source>
        <dbReference type="ARBA" id="ARBA00007779"/>
    </source>
</evidence>
<evidence type="ECO:0000256" key="7">
    <source>
        <dbReference type="SAM" id="MobiDB-lite"/>
    </source>
</evidence>
<feature type="transmembrane region" description="Helical" evidence="8">
    <location>
        <begin position="144"/>
        <end position="162"/>
    </location>
</feature>
<accession>F4S325</accession>
<keyword evidence="14" id="KW-1185">Reference proteome</keyword>
<keyword evidence="4 8" id="KW-0812">Transmembrane</keyword>
<dbReference type="VEuPathDB" id="FungiDB:MELLADRAFT_73100"/>
<evidence type="ECO:0000256" key="6">
    <source>
        <dbReference type="ARBA" id="ARBA00023136"/>
    </source>
</evidence>
<sequence>MSVNTEGAHSTSTQTFLSALILNSAICGIEIAVFMILRPKFKKVYQPRSYLPVRDRRTEALPSSFLGWLPAIFKANPEQIIQKNGLDAYCFLRFLRLMAFIFGPMFFLSWAILLPVYAAHSGGLKEGLDRFTFGNVGLNKTPRFAAPLILAYLFTMYILYLLRSEMEGFIAKRQDFFISKAHSKLAQSRTVLVTGVPHDLLNDEALRKFTSYLPGGARHIWIVRDLGKLPDLYDRRAEAFAKLESGETSLFALAQKGKAKPAAAELEKAGAEWAKHVDVKKRPQHKLGFLGLIGKKVDTIDWATEEIIETNKKLEKLRSNIGDFPTHNSAFIEFNTQIAAHMFAQSLSHHMPLRMTGRWIEVATEDVIWSTLNIDPLQAQLRGLISWGITIGLIILWSFPVAFVGLISNVNSLCTKASWMAWLCKLPSPIPGILQGALPPVLLAVLFMLLPIFLRRLAIFQGIPLHSRVELSLMSRYFLFLVIHGFLIVTLSSGLVAAIPALANNPGSAVTILAQELPKASTFFLTYIVTTTLSGAAGALLQIVGVILYYLKIHLLSSTPRSVYGIRSSMSSVAWGTLFPNITLLTVIGISYAIVSPIVNGFIFMGFSLFWFVYKYLFIYVMDLPAAHETAGQFFPLAIHQVFVGVYIGQIFLAALFFFVQDSQGNQAAIVEGGLMIALIILTAIFHLILQRNYLPVVDYLPISLASRTTPPQAEHQAPITPVIGEKKDKSQDEPLIEEVGFQTESSLAIASNHEFDHPASYECLKPIWLPKDPLGLSIEAIKLLGESKIDASDEGAKMGTDGKVVVTKNPPGEIDDIDIPENDK</sequence>
<dbReference type="Pfam" id="PF13967">
    <property type="entry name" value="RSN1_TM"/>
    <property type="match status" value="1"/>
</dbReference>
<feature type="transmembrane region" description="Helical" evidence="8">
    <location>
        <begin position="634"/>
        <end position="658"/>
    </location>
</feature>
<feature type="transmembrane region" description="Helical" evidence="8">
    <location>
        <begin position="478"/>
        <end position="503"/>
    </location>
</feature>
<dbReference type="AlphaFoldDB" id="F4S325"/>
<dbReference type="OrthoDB" id="1076608at2759"/>
<feature type="region of interest" description="Disordered" evidence="7">
    <location>
        <begin position="793"/>
        <end position="825"/>
    </location>
</feature>
<dbReference type="PANTHER" id="PTHR13018:SF143">
    <property type="entry name" value="CSC1_OSCA1-LIKE 7TM REGION DOMAIN-CONTAINING PROTEIN"/>
    <property type="match status" value="1"/>
</dbReference>
<dbReference type="GO" id="GO:0005886">
    <property type="term" value="C:plasma membrane"/>
    <property type="evidence" value="ECO:0007669"/>
    <property type="project" value="TreeGrafter"/>
</dbReference>
<evidence type="ECO:0000259" key="11">
    <source>
        <dbReference type="Pfam" id="PF13967"/>
    </source>
</evidence>
<feature type="compositionally biased region" description="Acidic residues" evidence="7">
    <location>
        <begin position="814"/>
        <end position="825"/>
    </location>
</feature>
<feature type="domain" description="CSC1/OSCA1-like N-terminal transmembrane" evidence="11">
    <location>
        <begin position="16"/>
        <end position="164"/>
    </location>
</feature>
<dbReference type="InterPro" id="IPR032880">
    <property type="entry name" value="CSC1/OSCA1-like_N"/>
</dbReference>
<feature type="domain" description="CSC1/OSCA1-like 7TM region" evidence="9">
    <location>
        <begin position="383"/>
        <end position="657"/>
    </location>
</feature>
<evidence type="ECO:0000259" key="12">
    <source>
        <dbReference type="Pfam" id="PF14703"/>
    </source>
</evidence>
<keyword evidence="5 8" id="KW-1133">Transmembrane helix</keyword>
<evidence type="ECO:0008006" key="15">
    <source>
        <dbReference type="Google" id="ProtNLM"/>
    </source>
</evidence>
<dbReference type="InterPro" id="IPR003864">
    <property type="entry name" value="CSC1/OSCA1-like_7TM"/>
</dbReference>
<evidence type="ECO:0000259" key="10">
    <source>
        <dbReference type="Pfam" id="PF12621"/>
    </source>
</evidence>
<reference evidence="14" key="1">
    <citation type="journal article" date="2011" name="Proc. Natl. Acad. Sci. U.S.A.">
        <title>Obligate biotrophy features unraveled by the genomic analysis of rust fungi.</title>
        <authorList>
            <person name="Duplessis S."/>
            <person name="Cuomo C.A."/>
            <person name="Lin Y.-C."/>
            <person name="Aerts A."/>
            <person name="Tisserant E."/>
            <person name="Veneault-Fourrey C."/>
            <person name="Joly D.L."/>
            <person name="Hacquard S."/>
            <person name="Amselem J."/>
            <person name="Cantarel B.L."/>
            <person name="Chiu R."/>
            <person name="Coutinho P.M."/>
            <person name="Feau N."/>
            <person name="Field M."/>
            <person name="Frey P."/>
            <person name="Gelhaye E."/>
            <person name="Goldberg J."/>
            <person name="Grabherr M.G."/>
            <person name="Kodira C.D."/>
            <person name="Kohler A."/>
            <person name="Kuees U."/>
            <person name="Lindquist E.A."/>
            <person name="Lucas S.M."/>
            <person name="Mago R."/>
            <person name="Mauceli E."/>
            <person name="Morin E."/>
            <person name="Murat C."/>
            <person name="Pangilinan J.L."/>
            <person name="Park R."/>
            <person name="Pearson M."/>
            <person name="Quesneville H."/>
            <person name="Rouhier N."/>
            <person name="Sakthikumar S."/>
            <person name="Salamov A.A."/>
            <person name="Schmutz J."/>
            <person name="Selles B."/>
            <person name="Shapiro H."/>
            <person name="Tanguay P."/>
            <person name="Tuskan G.A."/>
            <person name="Henrissat B."/>
            <person name="Van de Peer Y."/>
            <person name="Rouze P."/>
            <person name="Ellis J.G."/>
            <person name="Dodds P.N."/>
            <person name="Schein J.E."/>
            <person name="Zhong S."/>
            <person name="Hamelin R.C."/>
            <person name="Grigoriev I.V."/>
            <person name="Szabo L.J."/>
            <person name="Martin F."/>
        </authorList>
    </citation>
    <scope>NUCLEOTIDE SEQUENCE [LARGE SCALE GENOMIC DNA]</scope>
    <source>
        <strain evidence="14">98AG31 / pathotype 3-4-7</strain>
    </source>
</reference>
<keyword evidence="3" id="KW-0813">Transport</keyword>
<evidence type="ECO:0000256" key="4">
    <source>
        <dbReference type="ARBA" id="ARBA00022692"/>
    </source>
</evidence>
<feature type="transmembrane region" description="Helical" evidence="8">
    <location>
        <begin position="523"/>
        <end position="551"/>
    </location>
</feature>
<dbReference type="Proteomes" id="UP000001072">
    <property type="component" value="Unassembled WGS sequence"/>
</dbReference>
<dbReference type="GO" id="GO:0005227">
    <property type="term" value="F:calcium-activated cation channel activity"/>
    <property type="evidence" value="ECO:0007669"/>
    <property type="project" value="InterPro"/>
</dbReference>
<organism evidence="14">
    <name type="scientific">Melampsora larici-populina (strain 98AG31 / pathotype 3-4-7)</name>
    <name type="common">Poplar leaf rust fungus</name>
    <dbReference type="NCBI Taxonomy" id="747676"/>
    <lineage>
        <taxon>Eukaryota</taxon>
        <taxon>Fungi</taxon>
        <taxon>Dikarya</taxon>
        <taxon>Basidiomycota</taxon>
        <taxon>Pucciniomycotina</taxon>
        <taxon>Pucciniomycetes</taxon>
        <taxon>Pucciniales</taxon>
        <taxon>Melampsoraceae</taxon>
        <taxon>Melampsora</taxon>
    </lineage>
</organism>
<evidence type="ECO:0000256" key="5">
    <source>
        <dbReference type="ARBA" id="ARBA00022989"/>
    </source>
</evidence>
<dbReference type="InterPro" id="IPR027815">
    <property type="entry name" value="CSC1/OSCA1-like_cyt"/>
</dbReference>
<feature type="domain" description="10TM putative phosphate transporter extracellular tail" evidence="10">
    <location>
        <begin position="752"/>
        <end position="812"/>
    </location>
</feature>
<evidence type="ECO:0000256" key="3">
    <source>
        <dbReference type="ARBA" id="ARBA00022448"/>
    </source>
</evidence>
<gene>
    <name evidence="13" type="ORF">MELLADRAFT_73100</name>
</gene>
<feature type="transmembrane region" description="Helical" evidence="8">
    <location>
        <begin position="384"/>
        <end position="407"/>
    </location>
</feature>
<evidence type="ECO:0000256" key="8">
    <source>
        <dbReference type="SAM" id="Phobius"/>
    </source>
</evidence>
<comment type="subcellular location">
    <subcellularLocation>
        <location evidence="1">Membrane</location>
        <topology evidence="1">Multi-pass membrane protein</topology>
    </subcellularLocation>
</comment>
<dbReference type="KEGG" id="mlr:MELLADRAFT_73100"/>
<dbReference type="InParanoid" id="F4S325"/>
<dbReference type="eggNOG" id="KOG1134">
    <property type="taxonomic scope" value="Eukaryota"/>
</dbReference>
<protein>
    <recommendedName>
        <fullName evidence="15">DUF221-domain-containing protein</fullName>
    </recommendedName>
</protein>
<feature type="transmembrane region" description="Helical" evidence="8">
    <location>
        <begin position="670"/>
        <end position="690"/>
    </location>
</feature>
<feature type="transmembrane region" description="Helical" evidence="8">
    <location>
        <begin position="16"/>
        <end position="37"/>
    </location>
</feature>
<dbReference type="PANTHER" id="PTHR13018">
    <property type="entry name" value="PROBABLE MEMBRANE PROTEIN DUF221-RELATED"/>
    <property type="match status" value="1"/>
</dbReference>
<dbReference type="FunCoup" id="F4S325">
    <property type="interactions" value="56"/>
</dbReference>
<evidence type="ECO:0000256" key="1">
    <source>
        <dbReference type="ARBA" id="ARBA00004141"/>
    </source>
</evidence>
<evidence type="ECO:0000259" key="9">
    <source>
        <dbReference type="Pfam" id="PF02714"/>
    </source>
</evidence>
<dbReference type="HOGENOM" id="CLU_002458_2_0_1"/>
<name>F4S325_MELLP</name>
<dbReference type="GeneID" id="18932283"/>
<feature type="transmembrane region" description="Helical" evidence="8">
    <location>
        <begin position="97"/>
        <end position="118"/>
    </location>
</feature>
<dbReference type="InterPro" id="IPR045122">
    <property type="entry name" value="Csc1-like"/>
</dbReference>
<dbReference type="Pfam" id="PF14703">
    <property type="entry name" value="PHM7_cyt"/>
    <property type="match status" value="1"/>
</dbReference>
<dbReference type="EMBL" id="GL883142">
    <property type="protein sequence ID" value="EGG00979.1"/>
    <property type="molecule type" value="Genomic_DNA"/>
</dbReference>